<evidence type="ECO:0000259" key="3">
    <source>
        <dbReference type="PROSITE" id="PS50977"/>
    </source>
</evidence>
<protein>
    <submittedName>
        <fullName evidence="4">TetR family transcriptional regulator</fullName>
    </submittedName>
</protein>
<feature type="domain" description="HTH tetR-type" evidence="3">
    <location>
        <begin position="16"/>
        <end position="76"/>
    </location>
</feature>
<dbReference type="RefSeq" id="WP_189785678.1">
    <property type="nucleotide sequence ID" value="NZ_BNAT01000025.1"/>
</dbReference>
<dbReference type="Gene3D" id="1.10.357.10">
    <property type="entry name" value="Tetracycline Repressor, domain 2"/>
    <property type="match status" value="1"/>
</dbReference>
<dbReference type="PRINTS" id="PR00455">
    <property type="entry name" value="HTHTETR"/>
</dbReference>
<dbReference type="InterPro" id="IPR036271">
    <property type="entry name" value="Tet_transcr_reg_TetR-rel_C_sf"/>
</dbReference>
<dbReference type="AlphaFoldDB" id="A0A919DEW2"/>
<dbReference type="Pfam" id="PF00440">
    <property type="entry name" value="TetR_N"/>
    <property type="match status" value="1"/>
</dbReference>
<dbReference type="Proteomes" id="UP000603227">
    <property type="component" value="Unassembled WGS sequence"/>
</dbReference>
<dbReference type="SUPFAM" id="SSF46689">
    <property type="entry name" value="Homeodomain-like"/>
    <property type="match status" value="1"/>
</dbReference>
<dbReference type="InterPro" id="IPR050109">
    <property type="entry name" value="HTH-type_TetR-like_transc_reg"/>
</dbReference>
<keyword evidence="1 2" id="KW-0238">DNA-binding</keyword>
<evidence type="ECO:0000256" key="1">
    <source>
        <dbReference type="ARBA" id="ARBA00023125"/>
    </source>
</evidence>
<proteinExistence type="predicted"/>
<dbReference type="GO" id="GO:0000976">
    <property type="term" value="F:transcription cis-regulatory region binding"/>
    <property type="evidence" value="ECO:0007669"/>
    <property type="project" value="TreeGrafter"/>
</dbReference>
<dbReference type="GO" id="GO:0003700">
    <property type="term" value="F:DNA-binding transcription factor activity"/>
    <property type="evidence" value="ECO:0007669"/>
    <property type="project" value="TreeGrafter"/>
</dbReference>
<feature type="DNA-binding region" description="H-T-H motif" evidence="2">
    <location>
        <begin position="39"/>
        <end position="58"/>
    </location>
</feature>
<dbReference type="EMBL" id="BNAT01000025">
    <property type="protein sequence ID" value="GHE41768.1"/>
    <property type="molecule type" value="Genomic_DNA"/>
</dbReference>
<gene>
    <name evidence="4" type="ORF">GCM10017771_61160</name>
</gene>
<dbReference type="InterPro" id="IPR009057">
    <property type="entry name" value="Homeodomain-like_sf"/>
</dbReference>
<sequence>MAMTERGRGRDNYHHGDLATALVRATLEIVDEVGVRRFSVIEAARRTGVSPGAPYRHFADRDALLVAASLDIQNRVKELFLEVLGTATTPTERLASVVAAYVRVAADLRGGYELLTAPSLLEANPELREGNRALADLLLPSARELAPDAESAHALLDATCSLMRGYAARLLDGEFGASERAVEEIAARATTATRALVAGHRDETAGLPEK</sequence>
<evidence type="ECO:0000256" key="2">
    <source>
        <dbReference type="PROSITE-ProRule" id="PRU00335"/>
    </source>
</evidence>
<reference evidence="4" key="2">
    <citation type="submission" date="2020-09" db="EMBL/GenBank/DDBJ databases">
        <authorList>
            <person name="Sun Q."/>
            <person name="Zhou Y."/>
        </authorList>
    </citation>
    <scope>NUCLEOTIDE SEQUENCE</scope>
    <source>
        <strain evidence="4">CGMCC 4.7403</strain>
    </source>
</reference>
<dbReference type="PANTHER" id="PTHR30055:SF201">
    <property type="entry name" value="TRANSCRIPTIONAL REGULATORY PROTEIN"/>
    <property type="match status" value="1"/>
</dbReference>
<dbReference type="PROSITE" id="PS50977">
    <property type="entry name" value="HTH_TETR_2"/>
    <property type="match status" value="1"/>
</dbReference>
<evidence type="ECO:0000313" key="4">
    <source>
        <dbReference type="EMBL" id="GHE41768.1"/>
    </source>
</evidence>
<comment type="caution">
    <text evidence="4">The sequence shown here is derived from an EMBL/GenBank/DDBJ whole genome shotgun (WGS) entry which is preliminary data.</text>
</comment>
<evidence type="ECO:0000313" key="5">
    <source>
        <dbReference type="Proteomes" id="UP000603227"/>
    </source>
</evidence>
<dbReference type="SUPFAM" id="SSF48498">
    <property type="entry name" value="Tetracyclin repressor-like, C-terminal domain"/>
    <property type="match status" value="1"/>
</dbReference>
<name>A0A919DEW2_9ACTN</name>
<organism evidence="4 5">
    <name type="scientific">Streptomyces capitiformicae</name>
    <dbReference type="NCBI Taxonomy" id="2014920"/>
    <lineage>
        <taxon>Bacteria</taxon>
        <taxon>Bacillati</taxon>
        <taxon>Actinomycetota</taxon>
        <taxon>Actinomycetes</taxon>
        <taxon>Kitasatosporales</taxon>
        <taxon>Streptomycetaceae</taxon>
        <taxon>Streptomyces</taxon>
    </lineage>
</organism>
<accession>A0A919DEW2</accession>
<dbReference type="PANTHER" id="PTHR30055">
    <property type="entry name" value="HTH-TYPE TRANSCRIPTIONAL REGULATOR RUTR"/>
    <property type="match status" value="1"/>
</dbReference>
<dbReference type="InterPro" id="IPR001647">
    <property type="entry name" value="HTH_TetR"/>
</dbReference>
<reference evidence="4" key="1">
    <citation type="journal article" date="2014" name="Int. J. Syst. Evol. Microbiol.">
        <title>Complete genome sequence of Corynebacterium casei LMG S-19264T (=DSM 44701T), isolated from a smear-ripened cheese.</title>
        <authorList>
            <consortium name="US DOE Joint Genome Institute (JGI-PGF)"/>
            <person name="Walter F."/>
            <person name="Albersmeier A."/>
            <person name="Kalinowski J."/>
            <person name="Ruckert C."/>
        </authorList>
    </citation>
    <scope>NUCLEOTIDE SEQUENCE</scope>
    <source>
        <strain evidence="4">CGMCC 4.7403</strain>
    </source>
</reference>
<keyword evidence="5" id="KW-1185">Reference proteome</keyword>